<dbReference type="Proteomes" id="UP000243217">
    <property type="component" value="Unassembled WGS sequence"/>
</dbReference>
<dbReference type="EMBL" id="JNBS01003800">
    <property type="protein sequence ID" value="OQR85302.1"/>
    <property type="molecule type" value="Genomic_DNA"/>
</dbReference>
<evidence type="ECO:0000313" key="1">
    <source>
        <dbReference type="EMBL" id="OQR85302.1"/>
    </source>
</evidence>
<name>A0A1V9YHV9_9STRA</name>
<comment type="caution">
    <text evidence="1">The sequence shown here is derived from an EMBL/GenBank/DDBJ whole genome shotgun (WGS) entry which is preliminary data.</text>
</comment>
<dbReference type="AlphaFoldDB" id="A0A1V9YHV9"/>
<organism evidence="1 2">
    <name type="scientific">Thraustotheca clavata</name>
    <dbReference type="NCBI Taxonomy" id="74557"/>
    <lineage>
        <taxon>Eukaryota</taxon>
        <taxon>Sar</taxon>
        <taxon>Stramenopiles</taxon>
        <taxon>Oomycota</taxon>
        <taxon>Saprolegniomycetes</taxon>
        <taxon>Saprolegniales</taxon>
        <taxon>Achlyaceae</taxon>
        <taxon>Thraustotheca</taxon>
    </lineage>
</organism>
<keyword evidence="2" id="KW-1185">Reference proteome</keyword>
<gene>
    <name evidence="1" type="ORF">THRCLA_10722</name>
</gene>
<protein>
    <recommendedName>
        <fullName evidence="3">START domain-containing protein</fullName>
    </recommendedName>
</protein>
<accession>A0A1V9YHV9</accession>
<evidence type="ECO:0008006" key="3">
    <source>
        <dbReference type="Google" id="ProtNLM"/>
    </source>
</evidence>
<evidence type="ECO:0000313" key="2">
    <source>
        <dbReference type="Proteomes" id="UP000243217"/>
    </source>
</evidence>
<reference evidence="1 2" key="1">
    <citation type="journal article" date="2014" name="Genome Biol. Evol.">
        <title>The secreted proteins of Achlya hypogyna and Thraustotheca clavata identify the ancestral oomycete secretome and reveal gene acquisitions by horizontal gene transfer.</title>
        <authorList>
            <person name="Misner I."/>
            <person name="Blouin N."/>
            <person name="Leonard G."/>
            <person name="Richards T.A."/>
            <person name="Lane C.E."/>
        </authorList>
    </citation>
    <scope>NUCLEOTIDE SEQUENCE [LARGE SCALE GENOMIC DNA]</scope>
    <source>
        <strain evidence="1 2">ATCC 34112</strain>
    </source>
</reference>
<proteinExistence type="predicted"/>
<sequence>MVQSLVTLRKEADQLESQLASKLYEKTTNTNSTSQNDRREDQLLAMKKYYVHENMQLRETLKSYEQMWENTGAFMSRIGMVRPLFLDDAFVKLQVMRVKAALDPMNLRQYISQGKNIQGWDCVSWTQTNILVYDIEKYFPSLSMGVMADYLWHVYQDSATYVQLADLILDHQIVRRIGDNILVIWISTWLTSIQQAIPMYLILHREQRPTDYTMYVATLRPDLEPNPHTFLFHGEQTPYGYKSTCRGMYCLTAGSTVDADMIVQQMIFCHCRFEALLKTHTRLLDN</sequence>
<dbReference type="OrthoDB" id="77611at2759"/>